<dbReference type="Gene3D" id="1.10.30.50">
    <property type="match status" value="1"/>
</dbReference>
<feature type="domain" description="HNH nuclease" evidence="2">
    <location>
        <begin position="112"/>
        <end position="161"/>
    </location>
</feature>
<dbReference type="SMART" id="SM00507">
    <property type="entry name" value="HNHc"/>
    <property type="match status" value="1"/>
</dbReference>
<dbReference type="AlphaFoldDB" id="A0AAU7UZK7"/>
<keyword evidence="3" id="KW-0540">Nuclease</keyword>
<dbReference type="InterPro" id="IPR052892">
    <property type="entry name" value="NA-targeting_endonuclease"/>
</dbReference>
<evidence type="ECO:0000256" key="1">
    <source>
        <dbReference type="SAM" id="MobiDB-lite"/>
    </source>
</evidence>
<dbReference type="Pfam" id="PF14279">
    <property type="entry name" value="HNH_5"/>
    <property type="match status" value="1"/>
</dbReference>
<feature type="region of interest" description="Disordered" evidence="1">
    <location>
        <begin position="1"/>
        <end position="22"/>
    </location>
</feature>
<dbReference type="InterPro" id="IPR029471">
    <property type="entry name" value="HNH_5"/>
</dbReference>
<proteinExistence type="predicted"/>
<dbReference type="KEGG" id="rhox:RBB84_04710"/>
<evidence type="ECO:0000259" key="2">
    <source>
        <dbReference type="SMART" id="SM00507"/>
    </source>
</evidence>
<feature type="compositionally biased region" description="Low complexity" evidence="1">
    <location>
        <begin position="12"/>
        <end position="22"/>
    </location>
</feature>
<evidence type="ECO:0000313" key="3">
    <source>
        <dbReference type="EMBL" id="XBW05260.1"/>
    </source>
</evidence>
<accession>A0AAU7UZK7</accession>
<protein>
    <submittedName>
        <fullName evidence="3">HNH endonuclease</fullName>
    </submittedName>
</protein>
<dbReference type="PANTHER" id="PTHR33877:SF2">
    <property type="entry name" value="OS07G0170200 PROTEIN"/>
    <property type="match status" value="1"/>
</dbReference>
<dbReference type="FunFam" id="1.10.30.50:FF:000001">
    <property type="entry name" value="HNH endonuclease"/>
    <property type="match status" value="1"/>
</dbReference>
<keyword evidence="3" id="KW-0378">Hydrolase</keyword>
<dbReference type="PANTHER" id="PTHR33877">
    <property type="entry name" value="SLL1193 PROTEIN"/>
    <property type="match status" value="1"/>
</dbReference>
<dbReference type="CDD" id="cd00085">
    <property type="entry name" value="HNHc"/>
    <property type="match status" value="1"/>
</dbReference>
<gene>
    <name evidence="3" type="ORF">RBB84_04710</name>
</gene>
<reference evidence="3" key="1">
    <citation type="submission" date="2023-08" db="EMBL/GenBank/DDBJ databases">
        <title>The novel hydrolase IpcH responsible for the initial isoprocarb degradation step in Rhodococcus sp. D-6.</title>
        <authorList>
            <person name="Zhu Q."/>
        </authorList>
    </citation>
    <scope>NUCLEOTIDE SEQUENCE</scope>
    <source>
        <strain evidence="3">D-6</strain>
    </source>
</reference>
<organism evidence="3">
    <name type="scientific">Rhodococcus sp. D-6</name>
    <dbReference type="NCBI Taxonomy" id="1387842"/>
    <lineage>
        <taxon>Bacteria</taxon>
        <taxon>Bacillati</taxon>
        <taxon>Actinomycetota</taxon>
        <taxon>Actinomycetes</taxon>
        <taxon>Mycobacteriales</taxon>
        <taxon>Nocardiaceae</taxon>
        <taxon>Rhodococcus</taxon>
    </lineage>
</organism>
<keyword evidence="3" id="KW-0255">Endonuclease</keyword>
<dbReference type="RefSeq" id="WP_082921034.1">
    <property type="nucleotide sequence ID" value="NZ_CP132970.1"/>
</dbReference>
<name>A0AAU7UZK7_9NOCA</name>
<dbReference type="GO" id="GO:0004519">
    <property type="term" value="F:endonuclease activity"/>
    <property type="evidence" value="ECO:0007669"/>
    <property type="project" value="UniProtKB-KW"/>
</dbReference>
<dbReference type="InterPro" id="IPR003615">
    <property type="entry name" value="HNH_nuc"/>
</dbReference>
<sequence length="217" mass="24106">MKHSSSSHRQLPPADAPAGVPGATTLRVVHDSTATVPDWLKRRVLLLNATYEPLTALPARRAVVLMAGGKADTVHDDPLAPLVRSAEWSVQLPSVIRLRNYVRVPYHARVPLTRAALMHRDLNRCAYCGGKAETIDHVVPRSRGGEHTWENCVACCAPCNHRKADKLLTELGWTLRVVPNPPKGRHWRLLATLPELHPTWLPYLGRARPDRAVLRGV</sequence>
<dbReference type="EMBL" id="CP132970">
    <property type="protein sequence ID" value="XBW05260.1"/>
    <property type="molecule type" value="Genomic_DNA"/>
</dbReference>